<dbReference type="EMBL" id="CP115543">
    <property type="protein sequence ID" value="WNH47965.1"/>
    <property type="molecule type" value="Genomic_DNA"/>
</dbReference>
<evidence type="ECO:0000313" key="3">
    <source>
        <dbReference type="Proteomes" id="UP001305421"/>
    </source>
</evidence>
<evidence type="ECO:0000313" key="2">
    <source>
        <dbReference type="EMBL" id="WNH47965.1"/>
    </source>
</evidence>
<evidence type="ECO:0000256" key="1">
    <source>
        <dbReference type="SAM" id="SignalP"/>
    </source>
</evidence>
<organism evidence="2 3">
    <name type="scientific">Stenotrophomonas aracearum</name>
    <dbReference type="NCBI Taxonomy" id="3003272"/>
    <lineage>
        <taxon>Bacteria</taxon>
        <taxon>Pseudomonadati</taxon>
        <taxon>Pseudomonadota</taxon>
        <taxon>Gammaproteobacteria</taxon>
        <taxon>Lysobacterales</taxon>
        <taxon>Lysobacteraceae</taxon>
        <taxon>Stenotrophomonas</taxon>
    </lineage>
</organism>
<dbReference type="Proteomes" id="UP001305421">
    <property type="component" value="Chromosome"/>
</dbReference>
<keyword evidence="1" id="KW-0732">Signal</keyword>
<feature type="chain" id="PRO_5046095030" description="Secreted protein" evidence="1">
    <location>
        <begin position="22"/>
        <end position="157"/>
    </location>
</feature>
<keyword evidence="3" id="KW-1185">Reference proteome</keyword>
<protein>
    <recommendedName>
        <fullName evidence="4">Secreted protein</fullName>
    </recommendedName>
</protein>
<name>A0ABY9YAV1_9GAMM</name>
<evidence type="ECO:0008006" key="4">
    <source>
        <dbReference type="Google" id="ProtNLM"/>
    </source>
</evidence>
<sequence length="157" mass="17340">MYRIGSIVMMLALAGSAHALAATSKDAVQMGGAKPVAEQIREVELAMASDKYSELTLENKSAVQASLNQIRAQMGDHERIDQVAPQNKVAIFNEQEKINTILTQGHADSRLVCRREKTVGSNFPTNNCMTVAERRRATENARTNMRDVNRSQLIPLD</sequence>
<feature type="signal peptide" evidence="1">
    <location>
        <begin position="1"/>
        <end position="21"/>
    </location>
</feature>
<gene>
    <name evidence="2" type="ORF">PDM28_14960</name>
</gene>
<accession>A0ABY9YAV1</accession>
<proteinExistence type="predicted"/>
<reference evidence="2 3" key="1">
    <citation type="submission" date="2022-12" db="EMBL/GenBank/DDBJ databases">
        <title>Two new species, Stenotrophomonas aracearum and Stenotrophomonas oahuensis, isolated from Anthurium (Araceae family) in Hawaii.</title>
        <authorList>
            <person name="Chunag S.C."/>
            <person name="Dobhal S."/>
            <person name="Alvarez A."/>
            <person name="Arif M."/>
        </authorList>
    </citation>
    <scope>NUCLEOTIDE SEQUENCE [LARGE SCALE GENOMIC DNA]</scope>
    <source>
        <strain evidence="2 3">A5588</strain>
    </source>
</reference>
<dbReference type="RefSeq" id="WP_102945217.1">
    <property type="nucleotide sequence ID" value="NZ_CP115543.1"/>
</dbReference>